<organism evidence="1 2">
    <name type="scientific">Eubacterium multiforme</name>
    <dbReference type="NCBI Taxonomy" id="83339"/>
    <lineage>
        <taxon>Bacteria</taxon>
        <taxon>Bacillati</taxon>
        <taxon>Bacillota</taxon>
        <taxon>Clostridia</taxon>
        <taxon>Eubacteriales</taxon>
        <taxon>Eubacteriaceae</taxon>
        <taxon>Eubacterium</taxon>
    </lineage>
</organism>
<dbReference type="RefSeq" id="WP_307484076.1">
    <property type="nucleotide sequence ID" value="NZ_JAUSUF010000002.1"/>
</dbReference>
<name>A0ABT9UR17_9FIRM</name>
<reference evidence="1 2" key="1">
    <citation type="submission" date="2023-07" db="EMBL/GenBank/DDBJ databases">
        <title>Genomic Encyclopedia of Type Strains, Phase IV (KMG-IV): sequencing the most valuable type-strain genomes for metagenomic binning, comparative biology and taxonomic classification.</title>
        <authorList>
            <person name="Goeker M."/>
        </authorList>
    </citation>
    <scope>NUCLEOTIDE SEQUENCE [LARGE SCALE GENOMIC DNA]</scope>
    <source>
        <strain evidence="1 2">DSM 20694</strain>
    </source>
</reference>
<protein>
    <submittedName>
        <fullName evidence="1">Uncharacterized protein</fullName>
    </submittedName>
</protein>
<comment type="caution">
    <text evidence="1">The sequence shown here is derived from an EMBL/GenBank/DDBJ whole genome shotgun (WGS) entry which is preliminary data.</text>
</comment>
<dbReference type="Proteomes" id="UP001228504">
    <property type="component" value="Unassembled WGS sequence"/>
</dbReference>
<accession>A0ABT9UR17</accession>
<sequence>MLKEVYKEFLNKGILEEKKLKELFKIIKLYSGIGYLYPGSIMINLKVSAYKAYEILSILEMNDIVSKGYEEYCSKCDNYDTKIYNEFSNIPDKFYCGNCKEKLDCIEDTVLLFRINNNIEL</sequence>
<evidence type="ECO:0000313" key="1">
    <source>
        <dbReference type="EMBL" id="MDQ0149091.1"/>
    </source>
</evidence>
<gene>
    <name evidence="1" type="ORF">J2S18_001021</name>
</gene>
<evidence type="ECO:0000313" key="2">
    <source>
        <dbReference type="Proteomes" id="UP001228504"/>
    </source>
</evidence>
<proteinExistence type="predicted"/>
<keyword evidence="2" id="KW-1185">Reference proteome</keyword>
<dbReference type="EMBL" id="JAUSUF010000002">
    <property type="protein sequence ID" value="MDQ0149091.1"/>
    <property type="molecule type" value="Genomic_DNA"/>
</dbReference>